<gene>
    <name evidence="3" type="ORF">BJ508DRAFT_70497</name>
</gene>
<dbReference type="EMBL" id="ML119665">
    <property type="protein sequence ID" value="RPA83306.1"/>
    <property type="molecule type" value="Genomic_DNA"/>
</dbReference>
<feature type="region of interest" description="Disordered" evidence="1">
    <location>
        <begin position="423"/>
        <end position="447"/>
    </location>
</feature>
<sequence length="613" mass="66609">MPFKERPALGVSLSDDVRKVAAVHTEELAKVWRFCTANKEVIDKGRRYENLFWRVWASERLQKRISGHCVATIFMTIAEGEEPYEHSKYRIPPPKLEKPMDAPPTPPPSPLFPTEPTRLSGTQIMTVLQRAFRPSPLPSPPTPPAPPPSSPMPLLALPEPATSPTHLRLNGRSSRSTMQPMKSAMKKAKPAVVPKQPSPLSGQPAKPEPEVKKKKAAFQIGSDSEDEEVEEAIIDDDADYVSEEDEMADQKSAGKINNTSPRKRNTVANGKRGAAGKGNKRGGLLSKRVRPGMKRNGSSKEAIAKQQALAQAQFDTLPPHLRLQIQEQEAAAHVMPTPEPFNLPSERPQVAPGVTTATGSSHPTNGNRPEAPAMTRRSHSNNPHLPLKNKVSHRDWLVDPDFRHKFQERQKREAAMAIANAQHAKATLSPTRPARSRSPVKTTMAPPPLPIRTIKAVPTTALAPLPVTATVIKVGTTVSGDFVDTVEGLKAPLEEGPDAVPIIPVIPVIPIVPIRPPIASRGSTTSLVAAEGALNPANGYGKKAREQEAAAAEEEDEELVAPPMVKRKSQLSLLFEEEKRRMGDSRSSSGSSSRSGSDVKKSRRKASKRSSTS</sequence>
<feature type="region of interest" description="Disordered" evidence="1">
    <location>
        <begin position="535"/>
        <end position="613"/>
    </location>
</feature>
<dbReference type="Proteomes" id="UP000275078">
    <property type="component" value="Unassembled WGS sequence"/>
</dbReference>
<feature type="compositionally biased region" description="Basic residues" evidence="1">
    <location>
        <begin position="601"/>
        <end position="613"/>
    </location>
</feature>
<feature type="compositionally biased region" description="Acidic residues" evidence="1">
    <location>
        <begin position="223"/>
        <end position="247"/>
    </location>
</feature>
<protein>
    <recommendedName>
        <fullName evidence="2">Nitrogen regulatory protein areA GATA-like domain-containing protein</fullName>
    </recommendedName>
</protein>
<feature type="region of interest" description="Disordered" evidence="1">
    <location>
        <begin position="132"/>
        <end position="306"/>
    </location>
</feature>
<feature type="compositionally biased region" description="Low complexity" evidence="1">
    <location>
        <begin position="585"/>
        <end position="596"/>
    </location>
</feature>
<feature type="region of interest" description="Disordered" evidence="1">
    <location>
        <begin position="93"/>
        <end position="113"/>
    </location>
</feature>
<keyword evidence="4" id="KW-1185">Reference proteome</keyword>
<organism evidence="3 4">
    <name type="scientific">Ascobolus immersus RN42</name>
    <dbReference type="NCBI Taxonomy" id="1160509"/>
    <lineage>
        <taxon>Eukaryota</taxon>
        <taxon>Fungi</taxon>
        <taxon>Dikarya</taxon>
        <taxon>Ascomycota</taxon>
        <taxon>Pezizomycotina</taxon>
        <taxon>Pezizomycetes</taxon>
        <taxon>Pezizales</taxon>
        <taxon>Ascobolaceae</taxon>
        <taxon>Ascobolus</taxon>
    </lineage>
</organism>
<evidence type="ECO:0000256" key="1">
    <source>
        <dbReference type="SAM" id="MobiDB-lite"/>
    </source>
</evidence>
<dbReference type="STRING" id="1160509.A0A3N4ICU3"/>
<evidence type="ECO:0000313" key="4">
    <source>
        <dbReference type="Proteomes" id="UP000275078"/>
    </source>
</evidence>
<feature type="compositionally biased region" description="Pro residues" evidence="1">
    <location>
        <begin position="135"/>
        <end position="151"/>
    </location>
</feature>
<proteinExistence type="predicted"/>
<evidence type="ECO:0000259" key="2">
    <source>
        <dbReference type="Pfam" id="PF08550"/>
    </source>
</evidence>
<feature type="compositionally biased region" description="Low complexity" evidence="1">
    <location>
        <begin position="190"/>
        <end position="199"/>
    </location>
</feature>
<dbReference type="InterPro" id="IPR013860">
    <property type="entry name" value="AreA_GATA"/>
</dbReference>
<dbReference type="OrthoDB" id="5424234at2759"/>
<feature type="compositionally biased region" description="Polar residues" evidence="1">
    <location>
        <begin position="355"/>
        <end position="367"/>
    </location>
</feature>
<feature type="region of interest" description="Disordered" evidence="1">
    <location>
        <begin position="336"/>
        <end position="388"/>
    </location>
</feature>
<evidence type="ECO:0000313" key="3">
    <source>
        <dbReference type="EMBL" id="RPA83306.1"/>
    </source>
</evidence>
<dbReference type="Pfam" id="PF08550">
    <property type="entry name" value="GATA_AreA"/>
    <property type="match status" value="1"/>
</dbReference>
<feature type="compositionally biased region" description="Pro residues" evidence="1">
    <location>
        <begin position="101"/>
        <end position="113"/>
    </location>
</feature>
<dbReference type="AlphaFoldDB" id="A0A3N4ICU3"/>
<accession>A0A3N4ICU3</accession>
<reference evidence="3 4" key="1">
    <citation type="journal article" date="2018" name="Nat. Ecol. Evol.">
        <title>Pezizomycetes genomes reveal the molecular basis of ectomycorrhizal truffle lifestyle.</title>
        <authorList>
            <person name="Murat C."/>
            <person name="Payen T."/>
            <person name="Noel B."/>
            <person name="Kuo A."/>
            <person name="Morin E."/>
            <person name="Chen J."/>
            <person name="Kohler A."/>
            <person name="Krizsan K."/>
            <person name="Balestrini R."/>
            <person name="Da Silva C."/>
            <person name="Montanini B."/>
            <person name="Hainaut M."/>
            <person name="Levati E."/>
            <person name="Barry K.W."/>
            <person name="Belfiori B."/>
            <person name="Cichocki N."/>
            <person name="Clum A."/>
            <person name="Dockter R.B."/>
            <person name="Fauchery L."/>
            <person name="Guy J."/>
            <person name="Iotti M."/>
            <person name="Le Tacon F."/>
            <person name="Lindquist E.A."/>
            <person name="Lipzen A."/>
            <person name="Malagnac F."/>
            <person name="Mello A."/>
            <person name="Molinier V."/>
            <person name="Miyauchi S."/>
            <person name="Poulain J."/>
            <person name="Riccioni C."/>
            <person name="Rubini A."/>
            <person name="Sitrit Y."/>
            <person name="Splivallo R."/>
            <person name="Traeger S."/>
            <person name="Wang M."/>
            <person name="Zifcakova L."/>
            <person name="Wipf D."/>
            <person name="Zambonelli A."/>
            <person name="Paolocci F."/>
            <person name="Nowrousian M."/>
            <person name="Ottonello S."/>
            <person name="Baldrian P."/>
            <person name="Spatafora J.W."/>
            <person name="Henrissat B."/>
            <person name="Nagy L.G."/>
            <person name="Aury J.M."/>
            <person name="Wincker P."/>
            <person name="Grigoriev I.V."/>
            <person name="Bonfante P."/>
            <person name="Martin F.M."/>
        </authorList>
    </citation>
    <scope>NUCLEOTIDE SEQUENCE [LARGE SCALE GENOMIC DNA]</scope>
    <source>
        <strain evidence="3 4">RN42</strain>
    </source>
</reference>
<name>A0A3N4ICU3_ASCIM</name>
<feature type="domain" description="Nitrogen regulatory protein areA GATA-like" evidence="2">
    <location>
        <begin position="31"/>
        <end position="57"/>
    </location>
</feature>